<dbReference type="InterPro" id="IPR036514">
    <property type="entry name" value="SGNH_hydro_sf"/>
</dbReference>
<evidence type="ECO:0008006" key="3">
    <source>
        <dbReference type="Google" id="ProtNLM"/>
    </source>
</evidence>
<dbReference type="AlphaFoldDB" id="A0A2T0TP10"/>
<keyword evidence="2" id="KW-1185">Reference proteome</keyword>
<dbReference type="Gene3D" id="3.40.50.1110">
    <property type="entry name" value="SGNH hydrolase"/>
    <property type="match status" value="1"/>
</dbReference>
<accession>A0A2T0TP10</accession>
<dbReference type="OrthoDB" id="944531at2"/>
<protein>
    <recommendedName>
        <fullName evidence="3">SGNH/GDSL hydrolase family protein</fullName>
    </recommendedName>
</protein>
<dbReference type="Proteomes" id="UP000238375">
    <property type="component" value="Unassembled WGS sequence"/>
</dbReference>
<proteinExistence type="predicted"/>
<comment type="caution">
    <text evidence="1">The sequence shown here is derived from an EMBL/GenBank/DDBJ whole genome shotgun (WGS) entry which is preliminary data.</text>
</comment>
<evidence type="ECO:0000313" key="1">
    <source>
        <dbReference type="EMBL" id="PRY47367.1"/>
    </source>
</evidence>
<reference evidence="1 2" key="1">
    <citation type="submission" date="2018-03" db="EMBL/GenBank/DDBJ databases">
        <title>Genomic Encyclopedia of Archaeal and Bacterial Type Strains, Phase II (KMG-II): from individual species to whole genera.</title>
        <authorList>
            <person name="Goeker M."/>
        </authorList>
    </citation>
    <scope>NUCLEOTIDE SEQUENCE [LARGE SCALE GENOMIC DNA]</scope>
    <source>
        <strain evidence="1 2">DSM 28354</strain>
    </source>
</reference>
<dbReference type="GO" id="GO:0016788">
    <property type="term" value="F:hydrolase activity, acting on ester bonds"/>
    <property type="evidence" value="ECO:0007669"/>
    <property type="project" value="UniProtKB-ARBA"/>
</dbReference>
<sequence>MKILVIGDQHTTGYGLPAGQIGFVGHFVRQISRAGQAVTAETHPSTRLTDVQALLSQLPLENYDLIIWQCGEGCWPGPAKPTGRLAAVGTWIRQRFFFGSAGAVGVPENTVELMAVLQRLRPHRHKVLIMTPAPTPNRYLYPWCEQGRQVLLRQGQQQDFSVFDTSRHVRPTPEYFLDRLPAFMNAVAHELVGRALFDFYQATPTIVAIRSVRKN</sequence>
<gene>
    <name evidence="1" type="ORF">CLV58_101435</name>
</gene>
<dbReference type="SUPFAM" id="SSF52266">
    <property type="entry name" value="SGNH hydrolase"/>
    <property type="match status" value="1"/>
</dbReference>
<evidence type="ECO:0000313" key="2">
    <source>
        <dbReference type="Proteomes" id="UP000238375"/>
    </source>
</evidence>
<organism evidence="1 2">
    <name type="scientific">Spirosoma oryzae</name>
    <dbReference type="NCBI Taxonomy" id="1469603"/>
    <lineage>
        <taxon>Bacteria</taxon>
        <taxon>Pseudomonadati</taxon>
        <taxon>Bacteroidota</taxon>
        <taxon>Cytophagia</taxon>
        <taxon>Cytophagales</taxon>
        <taxon>Cytophagaceae</taxon>
        <taxon>Spirosoma</taxon>
    </lineage>
</organism>
<dbReference type="EMBL" id="PVTE01000001">
    <property type="protein sequence ID" value="PRY47367.1"/>
    <property type="molecule type" value="Genomic_DNA"/>
</dbReference>
<dbReference type="RefSeq" id="WP_106136096.1">
    <property type="nucleotide sequence ID" value="NZ_PVTE01000001.1"/>
</dbReference>
<name>A0A2T0TP10_9BACT</name>